<keyword evidence="1" id="KW-0853">WD repeat</keyword>
<keyword evidence="3" id="KW-1185">Reference proteome</keyword>
<dbReference type="Proteomes" id="UP000688137">
    <property type="component" value="Unassembled WGS sequence"/>
</dbReference>
<gene>
    <name evidence="2" type="ORF">PPRIM_AZ9-3.1.T0900223</name>
</gene>
<reference evidence="2" key="1">
    <citation type="submission" date="2021-01" db="EMBL/GenBank/DDBJ databases">
        <authorList>
            <consortium name="Genoscope - CEA"/>
            <person name="William W."/>
        </authorList>
    </citation>
    <scope>NUCLEOTIDE SEQUENCE</scope>
</reference>
<dbReference type="PANTHER" id="PTHR45333">
    <property type="entry name" value="MEMBRANE PROTEIN-RELATED"/>
    <property type="match status" value="1"/>
</dbReference>
<dbReference type="Pfam" id="PF00400">
    <property type="entry name" value="WD40"/>
    <property type="match status" value="1"/>
</dbReference>
<dbReference type="EMBL" id="CAJJDM010000093">
    <property type="protein sequence ID" value="CAD8092502.1"/>
    <property type="molecule type" value="Genomic_DNA"/>
</dbReference>
<feature type="repeat" description="WD" evidence="1">
    <location>
        <begin position="4"/>
        <end position="45"/>
    </location>
</feature>
<dbReference type="PROSITE" id="PS50294">
    <property type="entry name" value="WD_REPEATS_REGION"/>
    <property type="match status" value="1"/>
</dbReference>
<proteinExistence type="predicted"/>
<evidence type="ECO:0000313" key="2">
    <source>
        <dbReference type="EMBL" id="CAD8092502.1"/>
    </source>
</evidence>
<name>A0A8S1NK69_PARPR</name>
<sequence>MDLLDGHLSAVLSVCFSPDGNTQASGSSDKSIRLWDVKKSKEIDQIETRYKNLLTQFQIPLKNSSLLPNVNPDRTILRICQNPVLEASGTLIMQGELIDHQGKNLKPLFKSKGSCFLEDLQQK</sequence>
<dbReference type="PANTHER" id="PTHR45333:SF1">
    <property type="entry name" value="CHROMOSOME UNDETERMINED SCAFFOLD_625, WHOLE GENOME SHOTGUN SEQUENCE"/>
    <property type="match status" value="1"/>
</dbReference>
<dbReference type="SMART" id="SM00320">
    <property type="entry name" value="WD40"/>
    <property type="match status" value="1"/>
</dbReference>
<evidence type="ECO:0000313" key="3">
    <source>
        <dbReference type="Proteomes" id="UP000688137"/>
    </source>
</evidence>
<dbReference type="OMA" id="DQIETRY"/>
<protein>
    <submittedName>
        <fullName evidence="2">Uncharacterized protein</fullName>
    </submittedName>
</protein>
<comment type="caution">
    <text evidence="2">The sequence shown here is derived from an EMBL/GenBank/DDBJ whole genome shotgun (WGS) entry which is preliminary data.</text>
</comment>
<accession>A0A8S1NK69</accession>
<evidence type="ECO:0000256" key="1">
    <source>
        <dbReference type="PROSITE-ProRule" id="PRU00221"/>
    </source>
</evidence>
<organism evidence="2 3">
    <name type="scientific">Paramecium primaurelia</name>
    <dbReference type="NCBI Taxonomy" id="5886"/>
    <lineage>
        <taxon>Eukaryota</taxon>
        <taxon>Sar</taxon>
        <taxon>Alveolata</taxon>
        <taxon>Ciliophora</taxon>
        <taxon>Intramacronucleata</taxon>
        <taxon>Oligohymenophorea</taxon>
        <taxon>Peniculida</taxon>
        <taxon>Parameciidae</taxon>
        <taxon>Paramecium</taxon>
    </lineage>
</organism>
<dbReference type="PROSITE" id="PS50082">
    <property type="entry name" value="WD_REPEATS_2"/>
    <property type="match status" value="1"/>
</dbReference>
<dbReference type="InterPro" id="IPR001680">
    <property type="entry name" value="WD40_rpt"/>
</dbReference>
<dbReference type="AlphaFoldDB" id="A0A8S1NK69"/>